<feature type="region of interest" description="Disordered" evidence="1">
    <location>
        <begin position="21"/>
        <end position="89"/>
    </location>
</feature>
<gene>
    <name evidence="2" type="ORF">NFI88_14550</name>
</gene>
<reference evidence="2 3" key="1">
    <citation type="submission" date="2022-06" db="EMBL/GenBank/DDBJ databases">
        <title>Rhizosaccharibacter gen. nov. sp. nov. KSS12, endophytic bacteria isolated from sugarcane.</title>
        <authorList>
            <person name="Pitiwittayakul N."/>
        </authorList>
    </citation>
    <scope>NUCLEOTIDE SEQUENCE [LARGE SCALE GENOMIC DNA]</scope>
    <source>
        <strain evidence="2 3">KSS12</strain>
    </source>
</reference>
<evidence type="ECO:0008006" key="4">
    <source>
        <dbReference type="Google" id="ProtNLM"/>
    </source>
</evidence>
<dbReference type="EMBL" id="JAMZEJ010000009">
    <property type="protein sequence ID" value="MCQ8242057.1"/>
    <property type="molecule type" value="Genomic_DNA"/>
</dbReference>
<sequence>MAMKSRQASSFVMFDVIYEDGSRSSNRRVPTSALGGLDGDDAARPILEAQDAEIAQASGRPRHAIRSLSRTPPRPVEEDPKGARKKPRA</sequence>
<evidence type="ECO:0000313" key="2">
    <source>
        <dbReference type="EMBL" id="MCQ8242057.1"/>
    </source>
</evidence>
<protein>
    <recommendedName>
        <fullName evidence="4">ATP-dependent DNA ligase family profile domain-containing protein</fullName>
    </recommendedName>
</protein>
<name>A0ABT1W0D8_9PROT</name>
<dbReference type="Proteomes" id="UP001524547">
    <property type="component" value="Unassembled WGS sequence"/>
</dbReference>
<accession>A0ABT1W0D8</accession>
<organism evidence="2 3">
    <name type="scientific">Rhizosaccharibacter radicis</name>
    <dbReference type="NCBI Taxonomy" id="2782605"/>
    <lineage>
        <taxon>Bacteria</taxon>
        <taxon>Pseudomonadati</taxon>
        <taxon>Pseudomonadota</taxon>
        <taxon>Alphaproteobacteria</taxon>
        <taxon>Acetobacterales</taxon>
        <taxon>Acetobacteraceae</taxon>
        <taxon>Rhizosaccharibacter</taxon>
    </lineage>
</organism>
<evidence type="ECO:0000313" key="3">
    <source>
        <dbReference type="Proteomes" id="UP001524547"/>
    </source>
</evidence>
<keyword evidence="3" id="KW-1185">Reference proteome</keyword>
<proteinExistence type="predicted"/>
<dbReference type="RefSeq" id="WP_422920812.1">
    <property type="nucleotide sequence ID" value="NZ_JAMZEJ010000009.1"/>
</dbReference>
<comment type="caution">
    <text evidence="2">The sequence shown here is derived from an EMBL/GenBank/DDBJ whole genome shotgun (WGS) entry which is preliminary data.</text>
</comment>
<evidence type="ECO:0000256" key="1">
    <source>
        <dbReference type="SAM" id="MobiDB-lite"/>
    </source>
</evidence>